<dbReference type="InterPro" id="IPR004104">
    <property type="entry name" value="Gfo/Idh/MocA-like_OxRdtase_C"/>
</dbReference>
<evidence type="ECO:0000313" key="5">
    <source>
        <dbReference type="EMBL" id="RKR07311.1"/>
    </source>
</evidence>
<reference evidence="5 6" key="1">
    <citation type="submission" date="2018-10" db="EMBL/GenBank/DDBJ databases">
        <title>Genomic Encyclopedia of Type Strains, Phase IV (KMG-IV): sequencing the most valuable type-strain genomes for metagenomic binning, comparative biology and taxonomic classification.</title>
        <authorList>
            <person name="Goeker M."/>
        </authorList>
    </citation>
    <scope>NUCLEOTIDE SEQUENCE [LARGE SCALE GENOMIC DNA]</scope>
    <source>
        <strain evidence="5 6">DSM 23229</strain>
    </source>
</reference>
<gene>
    <name evidence="5" type="ORF">C7446_0122</name>
</gene>
<keyword evidence="2" id="KW-0560">Oxidoreductase</keyword>
<comment type="caution">
    <text evidence="5">The sequence shown here is derived from an EMBL/GenBank/DDBJ whole genome shotgun (WGS) entry which is preliminary data.</text>
</comment>
<dbReference type="InterPro" id="IPR051317">
    <property type="entry name" value="Gfo/Idh/MocA_oxidoreduct"/>
</dbReference>
<dbReference type="PANTHER" id="PTHR43708:SF5">
    <property type="entry name" value="CONSERVED EXPRESSED OXIDOREDUCTASE (EUROFUNG)-RELATED"/>
    <property type="match status" value="1"/>
</dbReference>
<evidence type="ECO:0000256" key="1">
    <source>
        <dbReference type="ARBA" id="ARBA00010928"/>
    </source>
</evidence>
<dbReference type="SUPFAM" id="SSF51735">
    <property type="entry name" value="NAD(P)-binding Rossmann-fold domains"/>
    <property type="match status" value="1"/>
</dbReference>
<dbReference type="GO" id="GO:0016491">
    <property type="term" value="F:oxidoreductase activity"/>
    <property type="evidence" value="ECO:0007669"/>
    <property type="project" value="UniProtKB-KW"/>
</dbReference>
<dbReference type="Gene3D" id="3.30.360.10">
    <property type="entry name" value="Dihydrodipicolinate Reductase, domain 2"/>
    <property type="match status" value="1"/>
</dbReference>
<dbReference type="OrthoDB" id="9774191at2"/>
<dbReference type="GO" id="GO:0000166">
    <property type="term" value="F:nucleotide binding"/>
    <property type="evidence" value="ECO:0007669"/>
    <property type="project" value="InterPro"/>
</dbReference>
<dbReference type="Pfam" id="PF01408">
    <property type="entry name" value="GFO_IDH_MocA"/>
    <property type="match status" value="1"/>
</dbReference>
<keyword evidence="6" id="KW-1185">Reference proteome</keyword>
<feature type="domain" description="Gfo/Idh/MocA-like oxidoreductase N-terminal" evidence="3">
    <location>
        <begin position="10"/>
        <end position="124"/>
    </location>
</feature>
<accession>A0A420X0D6</accession>
<dbReference type="Proteomes" id="UP000281975">
    <property type="component" value="Unassembled WGS sequence"/>
</dbReference>
<comment type="similarity">
    <text evidence="1">Belongs to the Gfo/Idh/MocA family.</text>
</comment>
<dbReference type="EMBL" id="RBIN01000001">
    <property type="protein sequence ID" value="RKR07311.1"/>
    <property type="molecule type" value="Genomic_DNA"/>
</dbReference>
<organism evidence="5 6">
    <name type="scientific">Kushneria sinocarnis</name>
    <dbReference type="NCBI Taxonomy" id="595502"/>
    <lineage>
        <taxon>Bacteria</taxon>
        <taxon>Pseudomonadati</taxon>
        <taxon>Pseudomonadota</taxon>
        <taxon>Gammaproteobacteria</taxon>
        <taxon>Oceanospirillales</taxon>
        <taxon>Halomonadaceae</taxon>
        <taxon>Kushneria</taxon>
    </lineage>
</organism>
<dbReference type="InterPro" id="IPR000683">
    <property type="entry name" value="Gfo/Idh/MocA-like_OxRdtase_N"/>
</dbReference>
<dbReference type="RefSeq" id="WP_121170278.1">
    <property type="nucleotide sequence ID" value="NZ_RBIN01000001.1"/>
</dbReference>
<dbReference type="InterPro" id="IPR036291">
    <property type="entry name" value="NAD(P)-bd_dom_sf"/>
</dbReference>
<proteinExistence type="inferred from homology"/>
<dbReference type="PANTHER" id="PTHR43708">
    <property type="entry name" value="CONSERVED EXPRESSED OXIDOREDUCTASE (EUROFUNG)"/>
    <property type="match status" value="1"/>
</dbReference>
<evidence type="ECO:0000256" key="2">
    <source>
        <dbReference type="ARBA" id="ARBA00023002"/>
    </source>
</evidence>
<dbReference type="AlphaFoldDB" id="A0A420X0D6"/>
<name>A0A420X0D6_9GAMM</name>
<evidence type="ECO:0000313" key="6">
    <source>
        <dbReference type="Proteomes" id="UP000281975"/>
    </source>
</evidence>
<feature type="domain" description="Gfo/Idh/MocA-like oxidoreductase C-terminal" evidence="4">
    <location>
        <begin position="138"/>
        <end position="346"/>
    </location>
</feature>
<evidence type="ECO:0000259" key="3">
    <source>
        <dbReference type="Pfam" id="PF01408"/>
    </source>
</evidence>
<dbReference type="Gene3D" id="3.40.50.720">
    <property type="entry name" value="NAD(P)-binding Rossmann-like Domain"/>
    <property type="match status" value="1"/>
</dbReference>
<dbReference type="Pfam" id="PF02894">
    <property type="entry name" value="GFO_IDH_MocA_C"/>
    <property type="match status" value="1"/>
</dbReference>
<protein>
    <submittedName>
        <fullName evidence="5">Scyllo-inositol 2-dehydrogenase (NADP+)</fullName>
    </submittedName>
</protein>
<dbReference type="NCBIfam" id="NF008607">
    <property type="entry name" value="PRK11579.1"/>
    <property type="match status" value="1"/>
</dbReference>
<evidence type="ECO:0000259" key="4">
    <source>
        <dbReference type="Pfam" id="PF02894"/>
    </source>
</evidence>
<sequence length="348" mass="37457">MTASSHRLTTGLIGYGTAGAAFHAPLIGAEPRLELTAVASSRQAQIAHDLPGVTITEPTALIEDPAIALVVIATPNTSHAELAEHALRAGKHVVIDKPFTVTAERARALTALAHERGLLLSVFHNRRWDSDFLTLAGLLRGGQLGEVLHYEAHFDRFRPTPKTGWRETTEPGSGVLYDLGAHLIDQALVLFGLPEAITADVQPQREQARVDDWFHLLLRYGRRRVILGASCMMAGPGPHLAVHGDGGSFVKYGLDVQEAQLKAGGLPGQPGWGEEPQAQWGLYTDAQGRQQHIASEHGRYEAFYAGVAAAALEGAPLPVSAAQAGDVIRVIEAAHRSARERREIALER</sequence>